<organism evidence="5 6">
    <name type="scientific">Candidatus Kuenenbacteria bacterium RIFCSPLOWO2_02_FULL_42_16</name>
    <dbReference type="NCBI Taxonomy" id="1798564"/>
    <lineage>
        <taxon>Bacteria</taxon>
        <taxon>Candidatus Kueneniibacteriota</taxon>
    </lineage>
</organism>
<dbReference type="GO" id="GO:0016810">
    <property type="term" value="F:hydrolase activity, acting on carbon-nitrogen (but not peptide) bonds"/>
    <property type="evidence" value="ECO:0007669"/>
    <property type="project" value="InterPro"/>
</dbReference>
<dbReference type="Pfam" id="PF01522">
    <property type="entry name" value="Polysacc_deac_1"/>
    <property type="match status" value="1"/>
</dbReference>
<dbReference type="Gene3D" id="2.60.120.260">
    <property type="entry name" value="Galactose-binding domain-like"/>
    <property type="match status" value="1"/>
</dbReference>
<sequence length="427" mass="47161">MFKKIFFLALLSAIIAPTGQILAASSTMLEQAGLVSIKIAPADQALISSPTTLGKTGLISINFDDGLLSTYSLAAPLMAKYGFKGTAYVYPKPQNEKTPEFMSWDNVVALQNSFGWEIGSHGYTHEDLTTMSLNAAKQDIDRSRNNLINHGLKVQSFASPYGAYNDDIVNYVTKNFNSHRTAWNLPNAWPINNYYLKARPVLPTTPVSQVTAWVNEAKANKQWLILYFHALTEGTATEEEDDYNINDFKAILEHIKNAGLPVMTNSAALDSWGSGKNIVANGSFENGTLPNADFWLRSDASGVNVAAGNLGVYPTPARSVVINGAPTQKSISTVEIPINPAKKYRLKSFYRVSNYLAGDSTVWVSEFNANYQYLGGQWLGGLNYNFLGPRYFDYKPGSNAAYAEIFFLTHENAKMKFEIDGVELREF</sequence>
<evidence type="ECO:0000259" key="4">
    <source>
        <dbReference type="PROSITE" id="PS51677"/>
    </source>
</evidence>
<evidence type="ECO:0000313" key="6">
    <source>
        <dbReference type="Proteomes" id="UP000177998"/>
    </source>
</evidence>
<dbReference type="Proteomes" id="UP000177998">
    <property type="component" value="Unassembled WGS sequence"/>
</dbReference>
<dbReference type="Gene3D" id="3.20.20.370">
    <property type="entry name" value="Glycoside hydrolase/deacetylase"/>
    <property type="match status" value="1"/>
</dbReference>
<dbReference type="GO" id="GO:0005576">
    <property type="term" value="C:extracellular region"/>
    <property type="evidence" value="ECO:0007669"/>
    <property type="project" value="UniProtKB-SubCell"/>
</dbReference>
<comment type="caution">
    <text evidence="5">The sequence shown here is derived from an EMBL/GenBank/DDBJ whole genome shotgun (WGS) entry which is preliminary data.</text>
</comment>
<evidence type="ECO:0000256" key="2">
    <source>
        <dbReference type="ARBA" id="ARBA00022729"/>
    </source>
</evidence>
<evidence type="ECO:0000313" key="5">
    <source>
        <dbReference type="EMBL" id="OGG90266.1"/>
    </source>
</evidence>
<name>A0A1F6FWL9_9BACT</name>
<reference evidence="5 6" key="1">
    <citation type="journal article" date="2016" name="Nat. Commun.">
        <title>Thousands of microbial genomes shed light on interconnected biogeochemical processes in an aquifer system.</title>
        <authorList>
            <person name="Anantharaman K."/>
            <person name="Brown C.T."/>
            <person name="Hug L.A."/>
            <person name="Sharon I."/>
            <person name="Castelle C.J."/>
            <person name="Probst A.J."/>
            <person name="Thomas B.C."/>
            <person name="Singh A."/>
            <person name="Wilkins M.J."/>
            <person name="Karaoz U."/>
            <person name="Brodie E.L."/>
            <person name="Williams K.H."/>
            <person name="Hubbard S.S."/>
            <person name="Banfield J.F."/>
        </authorList>
    </citation>
    <scope>NUCLEOTIDE SEQUENCE [LARGE SCALE GENOMIC DNA]</scope>
</reference>
<protein>
    <recommendedName>
        <fullName evidence="4">NodB homology domain-containing protein</fullName>
    </recommendedName>
</protein>
<comment type="subcellular location">
    <subcellularLocation>
        <location evidence="1">Secreted</location>
    </subcellularLocation>
</comment>
<dbReference type="GO" id="GO:0005975">
    <property type="term" value="P:carbohydrate metabolic process"/>
    <property type="evidence" value="ECO:0007669"/>
    <property type="project" value="InterPro"/>
</dbReference>
<dbReference type="InterPro" id="IPR051398">
    <property type="entry name" value="Polysacch_Deacetylase"/>
</dbReference>
<evidence type="ECO:0000256" key="3">
    <source>
        <dbReference type="SAM" id="SignalP"/>
    </source>
</evidence>
<dbReference type="AlphaFoldDB" id="A0A1F6FWL9"/>
<feature type="signal peptide" evidence="3">
    <location>
        <begin position="1"/>
        <end position="23"/>
    </location>
</feature>
<dbReference type="PANTHER" id="PTHR34216:SF3">
    <property type="entry name" value="POLY-BETA-1,6-N-ACETYL-D-GLUCOSAMINE N-DEACETYLASE"/>
    <property type="match status" value="1"/>
</dbReference>
<proteinExistence type="predicted"/>
<dbReference type="InterPro" id="IPR002509">
    <property type="entry name" value="NODB_dom"/>
</dbReference>
<accession>A0A1F6FWL9</accession>
<dbReference type="InterPro" id="IPR011330">
    <property type="entry name" value="Glyco_hydro/deAcase_b/a-brl"/>
</dbReference>
<feature type="chain" id="PRO_5009524438" description="NodB homology domain-containing protein" evidence="3">
    <location>
        <begin position="24"/>
        <end position="427"/>
    </location>
</feature>
<dbReference type="STRING" id="1798564.A3H55_01765"/>
<dbReference type="PANTHER" id="PTHR34216">
    <property type="match status" value="1"/>
</dbReference>
<evidence type="ECO:0000256" key="1">
    <source>
        <dbReference type="ARBA" id="ARBA00004613"/>
    </source>
</evidence>
<keyword evidence="2 3" id="KW-0732">Signal</keyword>
<dbReference type="CDD" id="cd10970">
    <property type="entry name" value="CE4_DAC_u1_6s"/>
    <property type="match status" value="1"/>
</dbReference>
<gene>
    <name evidence="5" type="ORF">A3H55_01765</name>
</gene>
<dbReference type="EMBL" id="MFMZ01000055">
    <property type="protein sequence ID" value="OGG90266.1"/>
    <property type="molecule type" value="Genomic_DNA"/>
</dbReference>
<dbReference type="PROSITE" id="PS51677">
    <property type="entry name" value="NODB"/>
    <property type="match status" value="1"/>
</dbReference>
<feature type="domain" description="NodB homology" evidence="4">
    <location>
        <begin position="57"/>
        <end position="263"/>
    </location>
</feature>
<dbReference type="SUPFAM" id="SSF88713">
    <property type="entry name" value="Glycoside hydrolase/deacetylase"/>
    <property type="match status" value="1"/>
</dbReference>